<dbReference type="EMBL" id="JAXQPW010000007">
    <property type="protein sequence ID" value="MDZ5663732.1"/>
    <property type="molecule type" value="Genomic_DNA"/>
</dbReference>
<reference evidence="2 3" key="1">
    <citation type="submission" date="2023-11" db="EMBL/GenBank/DDBJ databases">
        <title>Novel species in genus Nocardioides.</title>
        <authorList>
            <person name="Zhou H."/>
        </authorList>
    </citation>
    <scope>NUCLEOTIDE SEQUENCE [LARGE SCALE GENOMIC DNA]</scope>
    <source>
        <strain evidence="2 3">S-58</strain>
    </source>
</reference>
<evidence type="ECO:0000313" key="2">
    <source>
        <dbReference type="EMBL" id="MDZ5663732.1"/>
    </source>
</evidence>
<dbReference type="Proteomes" id="UP001291999">
    <property type="component" value="Unassembled WGS sequence"/>
</dbReference>
<feature type="transmembrane region" description="Helical" evidence="1">
    <location>
        <begin position="29"/>
        <end position="49"/>
    </location>
</feature>
<evidence type="ECO:0000313" key="3">
    <source>
        <dbReference type="Proteomes" id="UP001291999"/>
    </source>
</evidence>
<keyword evidence="1" id="KW-0472">Membrane</keyword>
<protein>
    <submittedName>
        <fullName evidence="2">DUF3352 domain-containing protein</fullName>
    </submittedName>
</protein>
<keyword evidence="1" id="KW-1133">Transmembrane helix</keyword>
<keyword evidence="1" id="KW-0812">Transmembrane</keyword>
<sequence length="540" mass="55989">MSMTPGGPDYLDTSGPAAAAPDNDNRKRLIAVGALVAGGAVVAGGAWAATSFFATGAQPAEALPDSTVAYFSVDLDPSGGQKIEAIRTLRKFPGFTDKVDLETDDDLRERFFEEVTKSGECEGLDYASDVEPWLGSRAAMAAVDLGEDEPAPVGIVQTTDAGKAEDGLATLIETCGGAEAGAEGDVGGWVVDGDWIVVAETEEIAQQVVDAADGGSLAGDASFEKWTGEAGGDGFMSVYVAKAAAQYLDDAAGMGAMLGGVPGTSPDGMSGEEVPEELQQMIDDFDGAAATVRFDDGGVEVEYAMSNYQQDMTKYVDGDAGVSMVAGLPTDTVAAFGFALEEGWAQAMLDYVRSTLPEDSATIDEQLAQLETETGLAFPEDLETLLGEGVTVSLGSGIDPDAIANGGPGEVPVGIKIKGDAAEIQAVLDKIAAQAGPELADYMKVTEGDGYAVLALQDDYRGALESEGDLGGSDDYTSVVEDGDAQTVLYVNFDADDNWLVRLTEDMPEVSENLEPLSAFGVSGWVDGDVVHGRMRLTTD</sequence>
<organism evidence="2 3">
    <name type="scientific">Nocardioides renjunii</name>
    <dbReference type="NCBI Taxonomy" id="3095075"/>
    <lineage>
        <taxon>Bacteria</taxon>
        <taxon>Bacillati</taxon>
        <taxon>Actinomycetota</taxon>
        <taxon>Actinomycetes</taxon>
        <taxon>Propionibacteriales</taxon>
        <taxon>Nocardioidaceae</taxon>
        <taxon>Nocardioides</taxon>
    </lineage>
</organism>
<name>A0ABU5KFI8_9ACTN</name>
<dbReference type="Pfam" id="PF11832">
    <property type="entry name" value="DUF3352"/>
    <property type="match status" value="1"/>
</dbReference>
<dbReference type="RefSeq" id="WP_322425440.1">
    <property type="nucleotide sequence ID" value="NZ_JAXQPW010000007.1"/>
</dbReference>
<accession>A0ABU5KFI8</accession>
<evidence type="ECO:0000256" key="1">
    <source>
        <dbReference type="SAM" id="Phobius"/>
    </source>
</evidence>
<dbReference type="InterPro" id="IPR021787">
    <property type="entry name" value="DUF3352"/>
</dbReference>
<keyword evidence="3" id="KW-1185">Reference proteome</keyword>
<proteinExistence type="predicted"/>
<comment type="caution">
    <text evidence="2">The sequence shown here is derived from an EMBL/GenBank/DDBJ whole genome shotgun (WGS) entry which is preliminary data.</text>
</comment>
<gene>
    <name evidence="2" type="ORF">SFC79_18295</name>
</gene>